<reference evidence="1" key="1">
    <citation type="submission" date="2020-11" db="EMBL/GenBank/DDBJ databases">
        <authorList>
            <consortium name="DOE Joint Genome Institute"/>
            <person name="Ahrendt S."/>
            <person name="Riley R."/>
            <person name="Andreopoulos W."/>
            <person name="Labutti K."/>
            <person name="Pangilinan J."/>
            <person name="Ruiz-Duenas F.J."/>
            <person name="Barrasa J.M."/>
            <person name="Sanchez-Garcia M."/>
            <person name="Camarero S."/>
            <person name="Miyauchi S."/>
            <person name="Serrano A."/>
            <person name="Linde D."/>
            <person name="Babiker R."/>
            <person name="Drula E."/>
            <person name="Ayuso-Fernandez I."/>
            <person name="Pacheco R."/>
            <person name="Padilla G."/>
            <person name="Ferreira P."/>
            <person name="Barriuso J."/>
            <person name="Kellner H."/>
            <person name="Castanera R."/>
            <person name="Alfaro M."/>
            <person name="Ramirez L."/>
            <person name="Pisabarro A.G."/>
            <person name="Kuo A."/>
            <person name="Tritt A."/>
            <person name="Lipzen A."/>
            <person name="He G."/>
            <person name="Yan M."/>
            <person name="Ng V."/>
            <person name="Cullen D."/>
            <person name="Martin F."/>
            <person name="Rosso M.-N."/>
            <person name="Henrissat B."/>
            <person name="Hibbett D."/>
            <person name="Martinez A.T."/>
            <person name="Grigoriev I.V."/>
        </authorList>
    </citation>
    <scope>NUCLEOTIDE SEQUENCE</scope>
    <source>
        <strain evidence="1">CIRM-BRFM 674</strain>
    </source>
</reference>
<keyword evidence="2" id="KW-1185">Reference proteome</keyword>
<evidence type="ECO:0000313" key="1">
    <source>
        <dbReference type="EMBL" id="KAF9486096.1"/>
    </source>
</evidence>
<gene>
    <name evidence="1" type="ORF">BDN70DRAFT_770033</name>
</gene>
<proteinExistence type="predicted"/>
<evidence type="ECO:0000313" key="2">
    <source>
        <dbReference type="Proteomes" id="UP000807469"/>
    </source>
</evidence>
<protein>
    <submittedName>
        <fullName evidence="1">Uncharacterized protein</fullName>
    </submittedName>
</protein>
<dbReference type="AlphaFoldDB" id="A0A9P6CZ87"/>
<comment type="caution">
    <text evidence="1">The sequence shown here is derived from an EMBL/GenBank/DDBJ whole genome shotgun (WGS) entry which is preliminary data.</text>
</comment>
<dbReference type="Proteomes" id="UP000807469">
    <property type="component" value="Unassembled WGS sequence"/>
</dbReference>
<feature type="non-terminal residue" evidence="1">
    <location>
        <position position="96"/>
    </location>
</feature>
<name>A0A9P6CZ87_9AGAR</name>
<sequence length="96" mass="10853">STESEPIRLPEHSDILEILFQFIEPPSESRNFRRPNVVGLESTVFFGVAEAAEKYIVYGAINVCITSMWQIIDEYPLEVLNHCTKHGYPELGDLAA</sequence>
<organism evidence="1 2">
    <name type="scientific">Pholiota conissans</name>
    <dbReference type="NCBI Taxonomy" id="109636"/>
    <lineage>
        <taxon>Eukaryota</taxon>
        <taxon>Fungi</taxon>
        <taxon>Dikarya</taxon>
        <taxon>Basidiomycota</taxon>
        <taxon>Agaricomycotina</taxon>
        <taxon>Agaricomycetes</taxon>
        <taxon>Agaricomycetidae</taxon>
        <taxon>Agaricales</taxon>
        <taxon>Agaricineae</taxon>
        <taxon>Strophariaceae</taxon>
        <taxon>Pholiota</taxon>
    </lineage>
</organism>
<accession>A0A9P6CZ87</accession>
<dbReference type="EMBL" id="MU155131">
    <property type="protein sequence ID" value="KAF9486096.1"/>
    <property type="molecule type" value="Genomic_DNA"/>
</dbReference>
<feature type="non-terminal residue" evidence="1">
    <location>
        <position position="1"/>
    </location>
</feature>
<dbReference type="OrthoDB" id="3184970at2759"/>